<comment type="caution">
    <text evidence="2">The sequence shown here is derived from an EMBL/GenBank/DDBJ whole genome shotgun (WGS) entry which is preliminary data.</text>
</comment>
<evidence type="ECO:0000313" key="3">
    <source>
        <dbReference type="Proteomes" id="UP000887116"/>
    </source>
</evidence>
<feature type="compositionally biased region" description="Basic and acidic residues" evidence="1">
    <location>
        <begin position="1"/>
        <end position="20"/>
    </location>
</feature>
<dbReference type="PANTHER" id="PTHR47331:SF1">
    <property type="entry name" value="GAG-LIKE PROTEIN"/>
    <property type="match status" value="1"/>
</dbReference>
<protein>
    <submittedName>
        <fullName evidence="2">Integrase catalytic domain-containing protein</fullName>
    </submittedName>
</protein>
<feature type="region of interest" description="Disordered" evidence="1">
    <location>
        <begin position="1"/>
        <end position="23"/>
    </location>
</feature>
<accession>A0A8X6HUU1</accession>
<dbReference type="AlphaFoldDB" id="A0A8X6HUU1"/>
<name>A0A8X6HUU1_TRICU</name>
<dbReference type="InterPro" id="IPR036397">
    <property type="entry name" value="RNaseH_sf"/>
</dbReference>
<keyword evidence="3" id="KW-1185">Reference proteome</keyword>
<gene>
    <name evidence="2" type="primary">AVEN_208136_1</name>
    <name evidence="2" type="ORF">TNCT_677751</name>
</gene>
<dbReference type="EMBL" id="BMAO01002572">
    <property type="protein sequence ID" value="GFQ81752.1"/>
    <property type="molecule type" value="Genomic_DNA"/>
</dbReference>
<organism evidence="2 3">
    <name type="scientific">Trichonephila clavata</name>
    <name type="common">Joro spider</name>
    <name type="synonym">Nephila clavata</name>
    <dbReference type="NCBI Taxonomy" id="2740835"/>
    <lineage>
        <taxon>Eukaryota</taxon>
        <taxon>Metazoa</taxon>
        <taxon>Ecdysozoa</taxon>
        <taxon>Arthropoda</taxon>
        <taxon>Chelicerata</taxon>
        <taxon>Arachnida</taxon>
        <taxon>Araneae</taxon>
        <taxon>Araneomorphae</taxon>
        <taxon>Entelegynae</taxon>
        <taxon>Araneoidea</taxon>
        <taxon>Nephilidae</taxon>
        <taxon>Trichonephila</taxon>
    </lineage>
</organism>
<dbReference type="GO" id="GO:0003676">
    <property type="term" value="F:nucleic acid binding"/>
    <property type="evidence" value="ECO:0007669"/>
    <property type="project" value="InterPro"/>
</dbReference>
<evidence type="ECO:0000256" key="1">
    <source>
        <dbReference type="SAM" id="MobiDB-lite"/>
    </source>
</evidence>
<dbReference type="Gene3D" id="3.30.420.10">
    <property type="entry name" value="Ribonuclease H-like superfamily/Ribonuclease H"/>
    <property type="match status" value="1"/>
</dbReference>
<dbReference type="PANTHER" id="PTHR47331">
    <property type="entry name" value="PHD-TYPE DOMAIN-CONTAINING PROTEIN"/>
    <property type="match status" value="1"/>
</dbReference>
<dbReference type="Proteomes" id="UP000887116">
    <property type="component" value="Unassembled WGS sequence"/>
</dbReference>
<evidence type="ECO:0000313" key="2">
    <source>
        <dbReference type="EMBL" id="GFQ81752.1"/>
    </source>
</evidence>
<proteinExistence type="predicted"/>
<sequence>MERTPTWLKEPKDNWPERPSSHKKTLHNCVPCKISRAKCDKQIDAPLPAEGLTTCKPFDITGVDFAGSVYVRGTNSPKKSHIVLFTLSTIRALYIELVSDLTTDRFLMAFRKFVGRRGLQHTIYADNVTTSQATEK</sequence>
<dbReference type="OrthoDB" id="6430604at2759"/>
<reference evidence="2" key="1">
    <citation type="submission" date="2020-07" db="EMBL/GenBank/DDBJ databases">
        <title>Multicomponent nature underlies the extraordinary mechanical properties of spider dragline silk.</title>
        <authorList>
            <person name="Kono N."/>
            <person name="Nakamura H."/>
            <person name="Mori M."/>
            <person name="Yoshida Y."/>
            <person name="Ohtoshi R."/>
            <person name="Malay A.D."/>
            <person name="Moran D.A.P."/>
            <person name="Tomita M."/>
            <person name="Numata K."/>
            <person name="Arakawa K."/>
        </authorList>
    </citation>
    <scope>NUCLEOTIDE SEQUENCE</scope>
</reference>